<keyword evidence="3 6" id="KW-0812">Transmembrane</keyword>
<reference evidence="7" key="2">
    <citation type="journal article" date="2021" name="PeerJ">
        <title>Extensive microbial diversity within the chicken gut microbiome revealed by metagenomics and culture.</title>
        <authorList>
            <person name="Gilroy R."/>
            <person name="Ravi A."/>
            <person name="Getino M."/>
            <person name="Pursley I."/>
            <person name="Horton D.L."/>
            <person name="Alikhan N.F."/>
            <person name="Baker D."/>
            <person name="Gharbi K."/>
            <person name="Hall N."/>
            <person name="Watson M."/>
            <person name="Adriaenssens E.M."/>
            <person name="Foster-Nyarko E."/>
            <person name="Jarju S."/>
            <person name="Secka A."/>
            <person name="Antonio M."/>
            <person name="Oren A."/>
            <person name="Chaudhuri R.R."/>
            <person name="La Ragione R."/>
            <person name="Hildebrand F."/>
            <person name="Pallen M.J."/>
        </authorList>
    </citation>
    <scope>NUCLEOTIDE SEQUENCE</scope>
    <source>
        <strain evidence="7">ChiSjej5B23-6657</strain>
    </source>
</reference>
<evidence type="ECO:0000256" key="3">
    <source>
        <dbReference type="ARBA" id="ARBA00022692"/>
    </source>
</evidence>
<dbReference type="Pfam" id="PF07947">
    <property type="entry name" value="YhhN"/>
    <property type="match status" value="1"/>
</dbReference>
<dbReference type="GO" id="GO:0016020">
    <property type="term" value="C:membrane"/>
    <property type="evidence" value="ECO:0007669"/>
    <property type="project" value="UniProtKB-SubCell"/>
</dbReference>
<keyword evidence="4 6" id="KW-1133">Transmembrane helix</keyword>
<comment type="subcellular location">
    <subcellularLocation>
        <location evidence="1">Membrane</location>
        <topology evidence="1">Multi-pass membrane protein</topology>
    </subcellularLocation>
</comment>
<sequence>MGTEGMMTAGVVIYLCLLGNLLRAAVCGSQRYLAAKMTNSAGFVALGVFFAFLSGHLSYLAWILPALLLCFLGDFFIGLFRKNRKSRHFMLGLIFFLAAHLGFSLFLLMLHPGIDPFNIGIPLAVGVVFLLVERLCGLKMRKLRWPAFFYALLLAFFMVNALEFALDRRSVGALWTGVGAALFFASDVSIIFLYFHTFRRPEQKTAVHVFNLATYYLGILGILIGLGTL</sequence>
<feature type="transmembrane region" description="Helical" evidence="6">
    <location>
        <begin position="117"/>
        <end position="135"/>
    </location>
</feature>
<dbReference type="GO" id="GO:0016787">
    <property type="term" value="F:hydrolase activity"/>
    <property type="evidence" value="ECO:0007669"/>
    <property type="project" value="TreeGrafter"/>
</dbReference>
<reference evidence="7" key="1">
    <citation type="submission" date="2020-10" db="EMBL/GenBank/DDBJ databases">
        <authorList>
            <person name="Gilroy R."/>
        </authorList>
    </citation>
    <scope>NUCLEOTIDE SEQUENCE</scope>
    <source>
        <strain evidence="7">ChiSjej5B23-6657</strain>
    </source>
</reference>
<dbReference type="PANTHER" id="PTHR31885">
    <property type="entry name" value="GH04784P"/>
    <property type="match status" value="1"/>
</dbReference>
<feature type="transmembrane region" description="Helical" evidence="6">
    <location>
        <begin position="33"/>
        <end position="53"/>
    </location>
</feature>
<evidence type="ECO:0000256" key="2">
    <source>
        <dbReference type="ARBA" id="ARBA00007375"/>
    </source>
</evidence>
<feature type="transmembrane region" description="Helical" evidence="6">
    <location>
        <begin position="207"/>
        <end position="226"/>
    </location>
</feature>
<evidence type="ECO:0000313" key="8">
    <source>
        <dbReference type="Proteomes" id="UP000823912"/>
    </source>
</evidence>
<evidence type="ECO:0000256" key="1">
    <source>
        <dbReference type="ARBA" id="ARBA00004141"/>
    </source>
</evidence>
<name>A0A9D1E995_9FIRM</name>
<dbReference type="EMBL" id="DVHM01000085">
    <property type="protein sequence ID" value="HIR70680.1"/>
    <property type="molecule type" value="Genomic_DNA"/>
</dbReference>
<protein>
    <submittedName>
        <fullName evidence="7">Lysoplasmalogenase</fullName>
    </submittedName>
</protein>
<feature type="transmembrane region" description="Helical" evidence="6">
    <location>
        <begin position="172"/>
        <end position="195"/>
    </location>
</feature>
<evidence type="ECO:0000256" key="6">
    <source>
        <dbReference type="SAM" id="Phobius"/>
    </source>
</evidence>
<comment type="caution">
    <text evidence="7">The sequence shown here is derived from an EMBL/GenBank/DDBJ whole genome shotgun (WGS) entry which is preliminary data.</text>
</comment>
<organism evidence="7 8">
    <name type="scientific">Candidatus Pullilachnospira gallistercoris</name>
    <dbReference type="NCBI Taxonomy" id="2840911"/>
    <lineage>
        <taxon>Bacteria</taxon>
        <taxon>Bacillati</taxon>
        <taxon>Bacillota</taxon>
        <taxon>Clostridia</taxon>
        <taxon>Lachnospirales</taxon>
        <taxon>Lachnospiraceae</taxon>
        <taxon>Lachnospiraceae incertae sedis</taxon>
        <taxon>Candidatus Pullilachnospira</taxon>
    </lineage>
</organism>
<feature type="transmembrane region" description="Helical" evidence="6">
    <location>
        <begin position="59"/>
        <end position="77"/>
    </location>
</feature>
<evidence type="ECO:0000256" key="4">
    <source>
        <dbReference type="ARBA" id="ARBA00022989"/>
    </source>
</evidence>
<evidence type="ECO:0000313" key="7">
    <source>
        <dbReference type="EMBL" id="HIR70680.1"/>
    </source>
</evidence>
<dbReference type="PANTHER" id="PTHR31885:SF6">
    <property type="entry name" value="GH04784P"/>
    <property type="match status" value="1"/>
</dbReference>
<feature type="transmembrane region" description="Helical" evidence="6">
    <location>
        <begin position="147"/>
        <end position="166"/>
    </location>
</feature>
<comment type="similarity">
    <text evidence="2">Belongs to the TMEM86 family.</text>
</comment>
<gene>
    <name evidence="7" type="ORF">IAA55_05310</name>
</gene>
<dbReference type="AlphaFoldDB" id="A0A9D1E995"/>
<feature type="transmembrane region" description="Helical" evidence="6">
    <location>
        <begin position="6"/>
        <end position="26"/>
    </location>
</feature>
<keyword evidence="5 6" id="KW-0472">Membrane</keyword>
<proteinExistence type="inferred from homology"/>
<feature type="transmembrane region" description="Helical" evidence="6">
    <location>
        <begin position="89"/>
        <end position="111"/>
    </location>
</feature>
<accession>A0A9D1E995</accession>
<evidence type="ECO:0000256" key="5">
    <source>
        <dbReference type="ARBA" id="ARBA00023136"/>
    </source>
</evidence>
<dbReference type="InterPro" id="IPR012506">
    <property type="entry name" value="TMEM86B-like"/>
</dbReference>
<dbReference type="Proteomes" id="UP000823912">
    <property type="component" value="Unassembled WGS sequence"/>
</dbReference>